<keyword evidence="1" id="KW-0812">Transmembrane</keyword>
<keyword evidence="3" id="KW-1185">Reference proteome</keyword>
<name>A0ABU0WR26_9PROT</name>
<dbReference type="Proteomes" id="UP001227317">
    <property type="component" value="Unassembled WGS sequence"/>
</dbReference>
<proteinExistence type="predicted"/>
<keyword evidence="2" id="KW-0378">Hydrolase</keyword>
<keyword evidence="1" id="KW-1133">Transmembrane helix</keyword>
<gene>
    <name evidence="2" type="ORF">QSG27_28660</name>
</gene>
<keyword evidence="1" id="KW-0472">Membrane</keyword>
<protein>
    <submittedName>
        <fullName evidence="2">Glycoside hydrolase</fullName>
    </submittedName>
</protein>
<dbReference type="GO" id="GO:0016787">
    <property type="term" value="F:hydrolase activity"/>
    <property type="evidence" value="ECO:0007669"/>
    <property type="project" value="UniProtKB-KW"/>
</dbReference>
<comment type="caution">
    <text evidence="2">The sequence shown here is derived from an EMBL/GenBank/DDBJ whole genome shotgun (WGS) entry which is preliminary data.</text>
</comment>
<organism evidence="2 3">
    <name type="scientific">Azospirillum isscasi</name>
    <dbReference type="NCBI Taxonomy" id="3053926"/>
    <lineage>
        <taxon>Bacteria</taxon>
        <taxon>Pseudomonadati</taxon>
        <taxon>Pseudomonadota</taxon>
        <taxon>Alphaproteobacteria</taxon>
        <taxon>Rhodospirillales</taxon>
        <taxon>Azospirillaceae</taxon>
        <taxon>Azospirillum</taxon>
    </lineage>
</organism>
<evidence type="ECO:0000256" key="1">
    <source>
        <dbReference type="SAM" id="Phobius"/>
    </source>
</evidence>
<dbReference type="EMBL" id="JAUJFI010000323">
    <property type="protein sequence ID" value="MDQ2106693.1"/>
    <property type="molecule type" value="Genomic_DNA"/>
</dbReference>
<evidence type="ECO:0000313" key="3">
    <source>
        <dbReference type="Proteomes" id="UP001227317"/>
    </source>
</evidence>
<evidence type="ECO:0000313" key="2">
    <source>
        <dbReference type="EMBL" id="MDQ2106693.1"/>
    </source>
</evidence>
<feature type="non-terminal residue" evidence="2">
    <location>
        <position position="1"/>
    </location>
</feature>
<sequence>PAGTGALAAWGAGGLFRPAVPVADTPANGLCGAVRRLPLEAALAALLVLGAVLTVIAEGVVPLESLIYGQLPFLEALHEVVWTSPNWEALCWAGLQLLLAVPYAAAVLAARCGETARAAHRWAGVAGE</sequence>
<feature type="transmembrane region" description="Helical" evidence="1">
    <location>
        <begin position="87"/>
        <end position="110"/>
    </location>
</feature>
<reference evidence="2 3" key="1">
    <citation type="submission" date="2023-06" db="EMBL/GenBank/DDBJ databases">
        <title>Azospirillum isscasensis sp.nov, a bacterium isolated from rhizosphere soil of rice.</title>
        <authorList>
            <person name="Wang H."/>
        </authorList>
    </citation>
    <scope>NUCLEOTIDE SEQUENCE [LARGE SCALE GENOMIC DNA]</scope>
    <source>
        <strain evidence="2 3">C340-1</strain>
    </source>
</reference>
<feature type="transmembrane region" description="Helical" evidence="1">
    <location>
        <begin position="43"/>
        <end position="67"/>
    </location>
</feature>
<accession>A0ABU0WR26</accession>